<evidence type="ECO:0000313" key="4">
    <source>
        <dbReference type="Proteomes" id="UP000006316"/>
    </source>
</evidence>
<name>K6DS66_9BACI</name>
<feature type="compositionally biased region" description="Basic and acidic residues" evidence="1">
    <location>
        <begin position="63"/>
        <end position="151"/>
    </location>
</feature>
<dbReference type="OrthoDB" id="2455363at2"/>
<feature type="region of interest" description="Disordered" evidence="1">
    <location>
        <begin position="55"/>
        <end position="151"/>
    </location>
</feature>
<reference evidence="3 4" key="1">
    <citation type="journal article" date="2012" name="Front. Microbiol.">
        <title>Redundancy and modularity in membrane-associated dissimilatory nitrate reduction in Bacillus.</title>
        <authorList>
            <person name="Heylen K."/>
            <person name="Keltjens J."/>
        </authorList>
    </citation>
    <scope>NUCLEOTIDE SEQUENCE [LARGE SCALE GENOMIC DNA]</scope>
    <source>
        <strain evidence="4">LMG 21833T</strain>
    </source>
</reference>
<sequence length="270" mass="30590">MWTTLAVLSFLGIILFIVLALISMFKKTKMAKKMMIFAAGCFVLTMIFGSLMPQTESENTSAKIEDKKEDSKKKELKDKKKAEAQEKKEKAAQPKEEAVAKKKSEEKAEAKKEEEEKKLEEQKAKEETERKVAEEKKAKEQTDQKEEAKSKNIDTSVFEYAEKVEVTNAIDINQHITVFVTMSKKTPPGLATQHVVNQTYDFLLQNDTKGAKTVSINVKQGDQKIAMYTVETGKFVPNDDEPMSDCVMKASKMEFMTPEVKEFGATMNSW</sequence>
<keyword evidence="4" id="KW-1185">Reference proteome</keyword>
<dbReference type="AlphaFoldDB" id="K6DS66"/>
<comment type="caution">
    <text evidence="3">The sequence shown here is derived from an EMBL/GenBank/DDBJ whole genome shotgun (WGS) entry which is preliminary data.</text>
</comment>
<evidence type="ECO:0000256" key="1">
    <source>
        <dbReference type="SAM" id="MobiDB-lite"/>
    </source>
</evidence>
<evidence type="ECO:0000313" key="3">
    <source>
        <dbReference type="EMBL" id="EKN63626.1"/>
    </source>
</evidence>
<dbReference type="PATRIC" id="fig|1117379.3.peg.5101"/>
<proteinExistence type="predicted"/>
<gene>
    <name evidence="3" type="ORF">BABA_24610</name>
</gene>
<keyword evidence="2" id="KW-1133">Transmembrane helix</keyword>
<accession>K6DS66</accession>
<feature type="transmembrane region" description="Helical" evidence="2">
    <location>
        <begin position="34"/>
        <end position="52"/>
    </location>
</feature>
<feature type="transmembrane region" description="Helical" evidence="2">
    <location>
        <begin position="6"/>
        <end position="25"/>
    </location>
</feature>
<keyword evidence="2" id="KW-0812">Transmembrane</keyword>
<protein>
    <submittedName>
        <fullName evidence="3">Uncharacterized protein</fullName>
    </submittedName>
</protein>
<keyword evidence="2" id="KW-0472">Membrane</keyword>
<dbReference type="EMBL" id="AJLS01000161">
    <property type="protein sequence ID" value="EKN63626.1"/>
    <property type="molecule type" value="Genomic_DNA"/>
</dbReference>
<dbReference type="RefSeq" id="WP_007087913.1">
    <property type="nucleotide sequence ID" value="NZ_AJLS01000161.1"/>
</dbReference>
<organism evidence="3 4">
    <name type="scientific">Neobacillus bataviensis LMG 21833</name>
    <dbReference type="NCBI Taxonomy" id="1117379"/>
    <lineage>
        <taxon>Bacteria</taxon>
        <taxon>Bacillati</taxon>
        <taxon>Bacillota</taxon>
        <taxon>Bacilli</taxon>
        <taxon>Bacillales</taxon>
        <taxon>Bacillaceae</taxon>
        <taxon>Neobacillus</taxon>
    </lineage>
</organism>
<evidence type="ECO:0000256" key="2">
    <source>
        <dbReference type="SAM" id="Phobius"/>
    </source>
</evidence>
<dbReference type="Proteomes" id="UP000006316">
    <property type="component" value="Unassembled WGS sequence"/>
</dbReference>
<dbReference type="eggNOG" id="ENOG5030E0K">
    <property type="taxonomic scope" value="Bacteria"/>
</dbReference>